<evidence type="ECO:0000313" key="3">
    <source>
        <dbReference type="Proteomes" id="UP000277204"/>
    </source>
</evidence>
<accession>A0A183ME13</accession>
<evidence type="ECO:0000256" key="1">
    <source>
        <dbReference type="SAM" id="MobiDB-lite"/>
    </source>
</evidence>
<name>A0A183ME13_9TREM</name>
<dbReference type="Proteomes" id="UP000277204">
    <property type="component" value="Unassembled WGS sequence"/>
</dbReference>
<sequence>MRTELFRQTLQNVILLNYDNYVMTSLQSTNSPVNNNNSDNSNGNGNNSNDDNSNGNHTNPDLIDLTHRNALIQKYLNKLNSLLFEYLSSNKD</sequence>
<dbReference type="AlphaFoldDB" id="A0A183ME13"/>
<evidence type="ECO:0000313" key="2">
    <source>
        <dbReference type="EMBL" id="VDP12392.1"/>
    </source>
</evidence>
<feature type="compositionally biased region" description="Low complexity" evidence="1">
    <location>
        <begin position="34"/>
        <end position="56"/>
    </location>
</feature>
<protein>
    <submittedName>
        <fullName evidence="2">Uncharacterized protein</fullName>
    </submittedName>
</protein>
<organism evidence="2 3">
    <name type="scientific">Schistosoma margrebowiei</name>
    <dbReference type="NCBI Taxonomy" id="48269"/>
    <lineage>
        <taxon>Eukaryota</taxon>
        <taxon>Metazoa</taxon>
        <taxon>Spiralia</taxon>
        <taxon>Lophotrochozoa</taxon>
        <taxon>Platyhelminthes</taxon>
        <taxon>Trematoda</taxon>
        <taxon>Digenea</taxon>
        <taxon>Strigeidida</taxon>
        <taxon>Schistosomatoidea</taxon>
        <taxon>Schistosomatidae</taxon>
        <taxon>Schistosoma</taxon>
    </lineage>
</organism>
<gene>
    <name evidence="2" type="ORF">SMRZ_LOCUS14288</name>
</gene>
<feature type="region of interest" description="Disordered" evidence="1">
    <location>
        <begin position="26"/>
        <end position="62"/>
    </location>
</feature>
<dbReference type="EMBL" id="UZAI01014135">
    <property type="protein sequence ID" value="VDP12392.1"/>
    <property type="molecule type" value="Genomic_DNA"/>
</dbReference>
<proteinExistence type="predicted"/>
<dbReference type="STRING" id="48269.A0A183ME13"/>
<reference evidence="2 3" key="1">
    <citation type="submission" date="2018-11" db="EMBL/GenBank/DDBJ databases">
        <authorList>
            <consortium name="Pathogen Informatics"/>
        </authorList>
    </citation>
    <scope>NUCLEOTIDE SEQUENCE [LARGE SCALE GENOMIC DNA]</scope>
    <source>
        <strain evidence="2 3">Zambia</strain>
    </source>
</reference>
<keyword evidence="3" id="KW-1185">Reference proteome</keyword>